<evidence type="ECO:0000259" key="7">
    <source>
        <dbReference type="SMART" id="SM00528"/>
    </source>
</evidence>
<evidence type="ECO:0000256" key="6">
    <source>
        <dbReference type="SAM" id="MobiDB-lite"/>
    </source>
</evidence>
<feature type="domain" description="DNA-binding protein H-NS-like C-terminal" evidence="7">
    <location>
        <begin position="62"/>
        <end position="109"/>
    </location>
</feature>
<evidence type="ECO:0000256" key="5">
    <source>
        <dbReference type="SAM" id="Coils"/>
    </source>
</evidence>
<feature type="region of interest" description="Disordered" evidence="6">
    <location>
        <begin position="54"/>
        <end position="109"/>
    </location>
</feature>
<reference evidence="8 9" key="1">
    <citation type="submission" date="2020-10" db="EMBL/GenBank/DDBJ databases">
        <title>Phylogeny of dyella-like bacteria.</title>
        <authorList>
            <person name="Fu J."/>
        </authorList>
    </citation>
    <scope>NUCLEOTIDE SEQUENCE [LARGE SCALE GENOMIC DNA]</scope>
    <source>
        <strain evidence="8 9">JP1</strain>
    </source>
</reference>
<dbReference type="PANTHER" id="PTHR38097:SF2">
    <property type="entry name" value="DNA-BINDING PROTEIN STPA"/>
    <property type="match status" value="1"/>
</dbReference>
<comment type="subcellular location">
    <subcellularLocation>
        <location evidence="1">Cytoplasm</location>
        <location evidence="1">Nucleoid</location>
    </subcellularLocation>
</comment>
<name>A0ABW8JJT6_9GAMM</name>
<dbReference type="InterPro" id="IPR037150">
    <property type="entry name" value="H-NS_C_dom_sf"/>
</dbReference>
<dbReference type="Gene3D" id="4.10.430.10">
    <property type="entry name" value="Histone-like protein H-NS, C-terminal domain"/>
    <property type="match status" value="1"/>
</dbReference>
<proteinExistence type="inferred from homology"/>
<evidence type="ECO:0000256" key="4">
    <source>
        <dbReference type="ARBA" id="ARBA00023125"/>
    </source>
</evidence>
<keyword evidence="4" id="KW-0238">DNA-binding</keyword>
<comment type="caution">
    <text evidence="8">The sequence shown here is derived from an EMBL/GenBank/DDBJ whole genome shotgun (WGS) entry which is preliminary data.</text>
</comment>
<accession>A0ABW8JJT6</accession>
<evidence type="ECO:0000256" key="1">
    <source>
        <dbReference type="ARBA" id="ARBA00004453"/>
    </source>
</evidence>
<evidence type="ECO:0000313" key="8">
    <source>
        <dbReference type="EMBL" id="MFK2901382.1"/>
    </source>
</evidence>
<gene>
    <name evidence="8" type="ORF">ISP15_13650</name>
</gene>
<dbReference type="RefSeq" id="WP_404548135.1">
    <property type="nucleotide sequence ID" value="NZ_JADIKJ010000015.1"/>
</dbReference>
<protein>
    <submittedName>
        <fullName evidence="8">H-NS histone family protein</fullName>
    </submittedName>
</protein>
<feature type="compositionally biased region" description="Basic and acidic residues" evidence="6">
    <location>
        <begin position="99"/>
        <end position="109"/>
    </location>
</feature>
<evidence type="ECO:0000313" key="9">
    <source>
        <dbReference type="Proteomes" id="UP001620461"/>
    </source>
</evidence>
<keyword evidence="3" id="KW-0963">Cytoplasm</keyword>
<dbReference type="EMBL" id="JADIKJ010000015">
    <property type="protein sequence ID" value="MFK2901382.1"/>
    <property type="molecule type" value="Genomic_DNA"/>
</dbReference>
<keyword evidence="9" id="KW-1185">Reference proteome</keyword>
<comment type="similarity">
    <text evidence="2">Belongs to the histone-like protein H-NS family.</text>
</comment>
<organism evidence="8 9">
    <name type="scientific">Dyella jejuensis</name>
    <dbReference type="NCBI Taxonomy" id="1432009"/>
    <lineage>
        <taxon>Bacteria</taxon>
        <taxon>Pseudomonadati</taxon>
        <taxon>Pseudomonadota</taxon>
        <taxon>Gammaproteobacteria</taxon>
        <taxon>Lysobacterales</taxon>
        <taxon>Rhodanobacteraceae</taxon>
        <taxon>Dyella</taxon>
    </lineage>
</organism>
<sequence>MAIDIKNLNHTQLNDLISKAQQRQDELRKEKVGKLREKVHALLKAEGYSFEDVFGAAGPGRGKRRSTGSVAPKYRNPADPEQTWSGRGKRPRWFNDALKAGKKEKDLAI</sequence>
<dbReference type="Proteomes" id="UP001620461">
    <property type="component" value="Unassembled WGS sequence"/>
</dbReference>
<feature type="coiled-coil region" evidence="5">
    <location>
        <begin position="10"/>
        <end position="37"/>
    </location>
</feature>
<dbReference type="PANTHER" id="PTHR38097">
    <property type="match status" value="1"/>
</dbReference>
<dbReference type="InterPro" id="IPR027444">
    <property type="entry name" value="H-NS_C_dom"/>
</dbReference>
<dbReference type="SUPFAM" id="SSF81273">
    <property type="entry name" value="H-NS histone-like proteins"/>
    <property type="match status" value="1"/>
</dbReference>
<dbReference type="Pfam" id="PF00816">
    <property type="entry name" value="Histone_HNS"/>
    <property type="match status" value="1"/>
</dbReference>
<evidence type="ECO:0000256" key="2">
    <source>
        <dbReference type="ARBA" id="ARBA00010610"/>
    </source>
</evidence>
<keyword evidence="5" id="KW-0175">Coiled coil</keyword>
<evidence type="ECO:0000256" key="3">
    <source>
        <dbReference type="ARBA" id="ARBA00022490"/>
    </source>
</evidence>
<dbReference type="SMART" id="SM00528">
    <property type="entry name" value="HNS"/>
    <property type="match status" value="1"/>
</dbReference>